<dbReference type="InParanoid" id="G4TUZ8"/>
<name>G4TUZ8_SERID</name>
<dbReference type="SUPFAM" id="SSF81383">
    <property type="entry name" value="F-box domain"/>
    <property type="match status" value="1"/>
</dbReference>
<accession>G4TUZ8</accession>
<feature type="region of interest" description="Disordered" evidence="1">
    <location>
        <begin position="560"/>
        <end position="579"/>
    </location>
</feature>
<dbReference type="OrthoDB" id="3154897at2759"/>
<dbReference type="HOGENOM" id="CLU_426478_0_0_1"/>
<evidence type="ECO:0000256" key="1">
    <source>
        <dbReference type="SAM" id="MobiDB-lite"/>
    </source>
</evidence>
<dbReference type="EMBL" id="CAFZ01000403">
    <property type="protein sequence ID" value="CCA75141.1"/>
    <property type="molecule type" value="Genomic_DNA"/>
</dbReference>
<dbReference type="InterPro" id="IPR001810">
    <property type="entry name" value="F-box_dom"/>
</dbReference>
<sequence length="726" mass="80566">MANQASVSFNTESHPVSSSVTASTTVINDHCATRPRVVDLVDTADASSQRKVGTLFDSQVNGMHDETQTEPLDSATYQTPQDLYDPVQKYPRQNVHSRFQGSRCETNLFTLPMEILVMIFDKCHHMDLPLIPLMTVCRTFNEVIKGAPRLWRRILISLGAIPPSLKAGRTMVCSTESFLKTCINRARGSPLEVTFVVGGRDRSSPPAEVRRSRFKMFMSFSENISSLGLTIEPYTSLQVVKDSFLDLFNPSTSFPEISSLVIVSSDLQLALLDVLRPLLDQLERTSTKLKSVSFHEVNQDFILAAREYKFWRRLNSITIHGDDSPLHATAFEGCIDLQSLTMSNELVTHSSSALQPPLRNGLLGISDEIDSDATEGSGSTYLPVHPQRKVVLTKLLSLEIGAVAIHSLQELQAHNLESLVIHSALPQDERQPPLAPHSIHLPSLQVLHVRAWNSEVNSISAPLLRSLSLEISSLERQDADSAVLGIFHGKEGMWTPKSLNINARIHENHYKTLYKRLPTVERLAITLPGKPSEIFYNAIKKRGILQNLISLTVVFPRRPVPSHTNEGPNEDPSSTSAAPSTRIVRYLPLHEHTLTSGNQSQRSGRDTVLNPIIGGINRFETDEGGLIGGDLTQLCLSERVRPSMCEVARVRAQQGLEFSFLCCKYSDEHLEEIYAENNICNGCRRSAYLSRSLAPTDNPANIKVNLGGQTRVVPVGDDHLPTVNRY</sequence>
<dbReference type="Proteomes" id="UP000007148">
    <property type="component" value="Unassembled WGS sequence"/>
</dbReference>
<dbReference type="InterPro" id="IPR036047">
    <property type="entry name" value="F-box-like_dom_sf"/>
</dbReference>
<gene>
    <name evidence="3" type="ORF">PIIN_09125</name>
</gene>
<organism evidence="3 4">
    <name type="scientific">Serendipita indica (strain DSM 11827)</name>
    <name type="common">Root endophyte fungus</name>
    <name type="synonym">Piriformospora indica</name>
    <dbReference type="NCBI Taxonomy" id="1109443"/>
    <lineage>
        <taxon>Eukaryota</taxon>
        <taxon>Fungi</taxon>
        <taxon>Dikarya</taxon>
        <taxon>Basidiomycota</taxon>
        <taxon>Agaricomycotina</taxon>
        <taxon>Agaricomycetes</taxon>
        <taxon>Sebacinales</taxon>
        <taxon>Serendipitaceae</taxon>
        <taxon>Serendipita</taxon>
    </lineage>
</organism>
<proteinExistence type="predicted"/>
<keyword evidence="4" id="KW-1185">Reference proteome</keyword>
<dbReference type="Gene3D" id="1.20.1280.50">
    <property type="match status" value="1"/>
</dbReference>
<feature type="domain" description="F-box" evidence="2">
    <location>
        <begin position="105"/>
        <end position="154"/>
    </location>
</feature>
<evidence type="ECO:0000313" key="4">
    <source>
        <dbReference type="Proteomes" id="UP000007148"/>
    </source>
</evidence>
<reference evidence="3 4" key="1">
    <citation type="journal article" date="2011" name="PLoS Pathog.">
        <title>Endophytic Life Strategies Decoded by Genome and Transcriptome Analyses of the Mutualistic Root Symbiont Piriformospora indica.</title>
        <authorList>
            <person name="Zuccaro A."/>
            <person name="Lahrmann U."/>
            <person name="Guldener U."/>
            <person name="Langen G."/>
            <person name="Pfiffi S."/>
            <person name="Biedenkopf D."/>
            <person name="Wong P."/>
            <person name="Samans B."/>
            <person name="Grimm C."/>
            <person name="Basiewicz M."/>
            <person name="Murat C."/>
            <person name="Martin F."/>
            <person name="Kogel K.H."/>
        </authorList>
    </citation>
    <scope>NUCLEOTIDE SEQUENCE [LARGE SCALE GENOMIC DNA]</scope>
    <source>
        <strain evidence="3 4">DSM 11827</strain>
    </source>
</reference>
<evidence type="ECO:0000259" key="2">
    <source>
        <dbReference type="PROSITE" id="PS50181"/>
    </source>
</evidence>
<dbReference type="PROSITE" id="PS50181">
    <property type="entry name" value="FBOX"/>
    <property type="match status" value="1"/>
</dbReference>
<dbReference type="Pfam" id="PF12937">
    <property type="entry name" value="F-box-like"/>
    <property type="match status" value="1"/>
</dbReference>
<protein>
    <recommendedName>
        <fullName evidence="2">F-box domain-containing protein</fullName>
    </recommendedName>
</protein>
<feature type="compositionally biased region" description="Polar residues" evidence="1">
    <location>
        <begin position="562"/>
        <end position="579"/>
    </location>
</feature>
<dbReference type="AlphaFoldDB" id="G4TUZ8"/>
<evidence type="ECO:0000313" key="3">
    <source>
        <dbReference type="EMBL" id="CCA75141.1"/>
    </source>
</evidence>
<comment type="caution">
    <text evidence="3">The sequence shown here is derived from an EMBL/GenBank/DDBJ whole genome shotgun (WGS) entry which is preliminary data.</text>
</comment>